<comment type="caution">
    <text evidence="2">The sequence shown here is derived from an EMBL/GenBank/DDBJ whole genome shotgun (WGS) entry which is preliminary data.</text>
</comment>
<dbReference type="Proteomes" id="UP001054889">
    <property type="component" value="Unassembled WGS sequence"/>
</dbReference>
<sequence length="117" mass="12438">MARVPLPTTGLLRAGKKRRREVEAEACRKRREVEAMADGGSKLVISFVRGRARSGPPPRRGERGPQRGATARALRRRGSGNKLEGDARRRSCGVGVEAVSSRAARTSCGVGAVVSSS</sequence>
<name>A0AAV5D771_ELECO</name>
<dbReference type="AlphaFoldDB" id="A0AAV5D771"/>
<reference evidence="2" key="2">
    <citation type="submission" date="2021-12" db="EMBL/GenBank/DDBJ databases">
        <title>Resequencing data analysis of finger millet.</title>
        <authorList>
            <person name="Hatakeyama M."/>
            <person name="Aluri S."/>
            <person name="Balachadran M.T."/>
            <person name="Sivarajan S.R."/>
            <person name="Poveda L."/>
            <person name="Shimizu-Inatsugi R."/>
            <person name="Schlapbach R."/>
            <person name="Sreeman S.M."/>
            <person name="Shimizu K.K."/>
        </authorList>
    </citation>
    <scope>NUCLEOTIDE SEQUENCE</scope>
</reference>
<evidence type="ECO:0000256" key="1">
    <source>
        <dbReference type="SAM" id="MobiDB-lite"/>
    </source>
</evidence>
<feature type="region of interest" description="Disordered" evidence="1">
    <location>
        <begin position="49"/>
        <end position="90"/>
    </location>
</feature>
<organism evidence="2 3">
    <name type="scientific">Eleusine coracana subsp. coracana</name>
    <dbReference type="NCBI Taxonomy" id="191504"/>
    <lineage>
        <taxon>Eukaryota</taxon>
        <taxon>Viridiplantae</taxon>
        <taxon>Streptophyta</taxon>
        <taxon>Embryophyta</taxon>
        <taxon>Tracheophyta</taxon>
        <taxon>Spermatophyta</taxon>
        <taxon>Magnoliopsida</taxon>
        <taxon>Liliopsida</taxon>
        <taxon>Poales</taxon>
        <taxon>Poaceae</taxon>
        <taxon>PACMAD clade</taxon>
        <taxon>Chloridoideae</taxon>
        <taxon>Cynodonteae</taxon>
        <taxon>Eleusininae</taxon>
        <taxon>Eleusine</taxon>
    </lineage>
</organism>
<dbReference type="EMBL" id="BQKI01000012">
    <property type="protein sequence ID" value="GJN06452.1"/>
    <property type="molecule type" value="Genomic_DNA"/>
</dbReference>
<evidence type="ECO:0000313" key="2">
    <source>
        <dbReference type="EMBL" id="GJN06452.1"/>
    </source>
</evidence>
<evidence type="ECO:0000313" key="3">
    <source>
        <dbReference type="Proteomes" id="UP001054889"/>
    </source>
</evidence>
<reference evidence="2" key="1">
    <citation type="journal article" date="2018" name="DNA Res.">
        <title>Multiple hybrid de novo genome assembly of finger millet, an orphan allotetraploid crop.</title>
        <authorList>
            <person name="Hatakeyama M."/>
            <person name="Aluri S."/>
            <person name="Balachadran M.T."/>
            <person name="Sivarajan S.R."/>
            <person name="Patrignani A."/>
            <person name="Gruter S."/>
            <person name="Poveda L."/>
            <person name="Shimizu-Inatsugi R."/>
            <person name="Baeten J."/>
            <person name="Francoijs K.J."/>
            <person name="Nataraja K.N."/>
            <person name="Reddy Y.A.N."/>
            <person name="Phadnis S."/>
            <person name="Ravikumar R.L."/>
            <person name="Schlapbach R."/>
            <person name="Sreeman S.M."/>
            <person name="Shimizu K.K."/>
        </authorList>
    </citation>
    <scope>NUCLEOTIDE SEQUENCE</scope>
</reference>
<gene>
    <name evidence="2" type="primary">ga24181</name>
    <name evidence="2" type="ORF">PR202_ga24181</name>
</gene>
<keyword evidence="3" id="KW-1185">Reference proteome</keyword>
<feature type="region of interest" description="Disordered" evidence="1">
    <location>
        <begin position="1"/>
        <end position="27"/>
    </location>
</feature>
<accession>A0AAV5D771</accession>
<protein>
    <submittedName>
        <fullName evidence="2">Uncharacterized protein</fullName>
    </submittedName>
</protein>
<proteinExistence type="predicted"/>